<organism evidence="1 2">
    <name type="scientific">Pyrinomonas methylaliphatogenes</name>
    <dbReference type="NCBI Taxonomy" id="454194"/>
    <lineage>
        <taxon>Bacteria</taxon>
        <taxon>Pseudomonadati</taxon>
        <taxon>Acidobacteriota</taxon>
        <taxon>Blastocatellia</taxon>
        <taxon>Blastocatellales</taxon>
        <taxon>Pyrinomonadaceae</taxon>
        <taxon>Pyrinomonas</taxon>
    </lineage>
</organism>
<reference evidence="1 2" key="1">
    <citation type="submission" date="2013-12" db="EMBL/GenBank/DDBJ databases">
        <authorList>
            <person name="Stott M."/>
        </authorList>
    </citation>
    <scope>NUCLEOTIDE SEQUENCE [LARGE SCALE GENOMIC DNA]</scope>
    <source>
        <strain evidence="1 2">K22</strain>
    </source>
</reference>
<name>A0A0B6WYY9_9BACT</name>
<sequence length="310" mass="32582">MESLTPSAQSSRHRRRALGAALSLAKFIVCLMIGTAIARSQIINPNPVPLPCMRVPPGIVAWWPMDDPAGSAVLKDIIGGHNAAPVKSPVGAAQAPQPTAGKVGGAINFAKYSGSGYSGAIVANISGPLALVGSADLSIDAWIKFPPTSAPGGRHYIINKYDAPNKKGYALYIVRPPSSSSSYLEFLWGDGNNVSTVQSSASITPNQWHLVAVTFARNVGGNALVVRLYVDGAQQGMQTSNVSNLGSLANAIAMMIGYQPSSADEPITIDELEIFNRALTAQEVQHLYSFGSAGKCRFNVVNPNPNTNPN</sequence>
<dbReference type="Pfam" id="PF13385">
    <property type="entry name" value="Laminin_G_3"/>
    <property type="match status" value="1"/>
</dbReference>
<reference evidence="1 2" key="2">
    <citation type="submission" date="2015-01" db="EMBL/GenBank/DDBJ databases">
        <title>Complete genome sequence of Pyrinomonas methylaliphatogenes type strain K22T.</title>
        <authorList>
            <person name="Lee K.C.Y."/>
            <person name="Power J.F."/>
            <person name="Dunfield P.F."/>
            <person name="Morgan X.C."/>
            <person name="Huttenhower C."/>
            <person name="Stott M.B."/>
        </authorList>
    </citation>
    <scope>NUCLEOTIDE SEQUENCE [LARGE SCALE GENOMIC DNA]</scope>
    <source>
        <strain evidence="1 2">K22</strain>
    </source>
</reference>
<accession>A0A0B6WYY9</accession>
<evidence type="ECO:0000313" key="2">
    <source>
        <dbReference type="Proteomes" id="UP000031518"/>
    </source>
</evidence>
<keyword evidence="1" id="KW-0430">Lectin</keyword>
<dbReference type="Proteomes" id="UP000031518">
    <property type="component" value="Unassembled WGS sequence"/>
</dbReference>
<dbReference type="EMBL" id="CBXV010000004">
    <property type="protein sequence ID" value="CDM65380.1"/>
    <property type="molecule type" value="Genomic_DNA"/>
</dbReference>
<gene>
    <name evidence="1" type="ORF">PYK22_01379</name>
</gene>
<dbReference type="InterPro" id="IPR013320">
    <property type="entry name" value="ConA-like_dom_sf"/>
</dbReference>
<dbReference type="SUPFAM" id="SSF49899">
    <property type="entry name" value="Concanavalin A-like lectins/glucanases"/>
    <property type="match status" value="1"/>
</dbReference>
<protein>
    <submittedName>
        <fullName evidence="1">Concanavalin A-like lectin/glucanases superfamily</fullName>
    </submittedName>
</protein>
<dbReference type="AlphaFoldDB" id="A0A0B6WYY9"/>
<dbReference type="Gene3D" id="2.60.120.200">
    <property type="match status" value="1"/>
</dbReference>
<keyword evidence="2" id="KW-1185">Reference proteome</keyword>
<proteinExistence type="predicted"/>
<dbReference type="GO" id="GO:0030246">
    <property type="term" value="F:carbohydrate binding"/>
    <property type="evidence" value="ECO:0007669"/>
    <property type="project" value="UniProtKB-KW"/>
</dbReference>
<evidence type="ECO:0000313" key="1">
    <source>
        <dbReference type="EMBL" id="CDM65380.1"/>
    </source>
</evidence>